<evidence type="ECO:0000313" key="2">
    <source>
        <dbReference type="Proteomes" id="UP001060215"/>
    </source>
</evidence>
<keyword evidence="2" id="KW-1185">Reference proteome</keyword>
<name>A0ACC0HPT7_9ERIC</name>
<gene>
    <name evidence="1" type="ORF">LOK49_LG05G01314</name>
</gene>
<organism evidence="1 2">
    <name type="scientific">Camellia lanceoleosa</name>
    <dbReference type="NCBI Taxonomy" id="1840588"/>
    <lineage>
        <taxon>Eukaryota</taxon>
        <taxon>Viridiplantae</taxon>
        <taxon>Streptophyta</taxon>
        <taxon>Embryophyta</taxon>
        <taxon>Tracheophyta</taxon>
        <taxon>Spermatophyta</taxon>
        <taxon>Magnoliopsida</taxon>
        <taxon>eudicotyledons</taxon>
        <taxon>Gunneridae</taxon>
        <taxon>Pentapetalae</taxon>
        <taxon>asterids</taxon>
        <taxon>Ericales</taxon>
        <taxon>Theaceae</taxon>
        <taxon>Camellia</taxon>
    </lineage>
</organism>
<dbReference type="EMBL" id="CM045761">
    <property type="protein sequence ID" value="KAI8015034.1"/>
    <property type="molecule type" value="Genomic_DNA"/>
</dbReference>
<comment type="caution">
    <text evidence="1">The sequence shown here is derived from an EMBL/GenBank/DDBJ whole genome shotgun (WGS) entry which is preliminary data.</text>
</comment>
<dbReference type="Proteomes" id="UP001060215">
    <property type="component" value="Chromosome 4"/>
</dbReference>
<evidence type="ECO:0000313" key="1">
    <source>
        <dbReference type="EMBL" id="KAI8015034.1"/>
    </source>
</evidence>
<protein>
    <submittedName>
        <fullName evidence="1">Scarecrow-like protein 33</fullName>
    </submittedName>
</protein>
<reference evidence="1 2" key="1">
    <citation type="journal article" date="2022" name="Plant J.">
        <title>Chromosome-level genome of Camellia lanceoleosa provides a valuable resource for understanding genome evolution and self-incompatibility.</title>
        <authorList>
            <person name="Gong W."/>
            <person name="Xiao S."/>
            <person name="Wang L."/>
            <person name="Liao Z."/>
            <person name="Chang Y."/>
            <person name="Mo W."/>
            <person name="Hu G."/>
            <person name="Li W."/>
            <person name="Zhao G."/>
            <person name="Zhu H."/>
            <person name="Hu X."/>
            <person name="Ji K."/>
            <person name="Xiang X."/>
            <person name="Song Q."/>
            <person name="Yuan D."/>
            <person name="Jin S."/>
            <person name="Zhang L."/>
        </authorList>
    </citation>
    <scope>NUCLEOTIDE SEQUENCE [LARGE SCALE GENOMIC DNA]</scope>
    <source>
        <strain evidence="1">SQ_2022a</strain>
    </source>
</reference>
<accession>A0ACC0HPT7</accession>
<proteinExistence type="predicted"/>
<sequence length="325" mass="35561">MDFPFLSRASKPIYKSDSSSSSGVNWVSDASSEEGAFSDATLKLINQMLMEEEDLEDQPCMFRECLALQATEKSFYDALGEKYPPPSSTADHVLDLNPSPDDHSPDNESSDSPGSVNYFVEPNWVRDQEKLERSSSHFGATFEPASQSIGSSKGSGDGSVDTLVNQSQPFWLLSGGNTKVAELVSNKKIVNYGLEMKEKSSKVVAQEEKNRRDHSPNGSREKKTHHRGNGDNADDGRTNKQLASYTDDSDEQLKMFDIVFLSSDMHQGSGLCLHHDDNDAAKKLQQSGPSEGSNGGKGRGRKQGNKKEMVDLQNLLTQCSGCCTS</sequence>